<organism evidence="5 6">
    <name type="scientific">Diacronema lutheri</name>
    <name type="common">Unicellular marine alga</name>
    <name type="synonym">Monochrysis lutheri</name>
    <dbReference type="NCBI Taxonomy" id="2081491"/>
    <lineage>
        <taxon>Eukaryota</taxon>
        <taxon>Haptista</taxon>
        <taxon>Haptophyta</taxon>
        <taxon>Pavlovophyceae</taxon>
        <taxon>Pavlovales</taxon>
        <taxon>Pavlovaceae</taxon>
        <taxon>Diacronema</taxon>
    </lineage>
</organism>
<dbReference type="Proteomes" id="UP000751190">
    <property type="component" value="Unassembled WGS sequence"/>
</dbReference>
<dbReference type="GO" id="GO:0006289">
    <property type="term" value="P:nucleotide-excision repair"/>
    <property type="evidence" value="ECO:0007669"/>
    <property type="project" value="TreeGrafter"/>
</dbReference>
<dbReference type="GO" id="GO:0005662">
    <property type="term" value="C:DNA replication factor A complex"/>
    <property type="evidence" value="ECO:0007669"/>
    <property type="project" value="TreeGrafter"/>
</dbReference>
<dbReference type="GO" id="GO:0006260">
    <property type="term" value="P:DNA replication"/>
    <property type="evidence" value="ECO:0007669"/>
    <property type="project" value="InterPro"/>
</dbReference>
<proteinExistence type="inferred from homology"/>
<dbReference type="SUPFAM" id="SSF50249">
    <property type="entry name" value="Nucleic acid-binding proteins"/>
    <property type="match status" value="1"/>
</dbReference>
<keyword evidence="3" id="KW-0539">Nucleus</keyword>
<reference evidence="5" key="1">
    <citation type="submission" date="2021-05" db="EMBL/GenBank/DDBJ databases">
        <title>The genome of the haptophyte Pavlova lutheri (Diacronema luteri, Pavlovales) - a model for lipid biosynthesis in eukaryotic algae.</title>
        <authorList>
            <person name="Hulatt C.J."/>
            <person name="Posewitz M.C."/>
        </authorList>
    </citation>
    <scope>NUCLEOTIDE SEQUENCE</scope>
    <source>
        <strain evidence="5">NIVA-4/92</strain>
    </source>
</reference>
<name>A0A8J6C9I3_DIALT</name>
<dbReference type="Gene3D" id="2.40.50.140">
    <property type="entry name" value="Nucleic acid-binding proteins"/>
    <property type="match status" value="1"/>
</dbReference>
<evidence type="ECO:0000256" key="1">
    <source>
        <dbReference type="ARBA" id="ARBA00004123"/>
    </source>
</evidence>
<dbReference type="PANTHER" id="PTHR15114">
    <property type="entry name" value="REPLICATION PROTEIN A3"/>
    <property type="match status" value="1"/>
</dbReference>
<evidence type="ECO:0000256" key="2">
    <source>
        <dbReference type="ARBA" id="ARBA00009761"/>
    </source>
</evidence>
<dbReference type="Pfam" id="PF08661">
    <property type="entry name" value="Rep_fac-A_3"/>
    <property type="match status" value="1"/>
</dbReference>
<feature type="region of interest" description="Disordered" evidence="4">
    <location>
        <begin position="145"/>
        <end position="178"/>
    </location>
</feature>
<gene>
    <name evidence="5" type="ORF">KFE25_012793</name>
</gene>
<dbReference type="GO" id="GO:0035861">
    <property type="term" value="C:site of double-strand break"/>
    <property type="evidence" value="ECO:0007669"/>
    <property type="project" value="TreeGrafter"/>
</dbReference>
<dbReference type="GO" id="GO:0006298">
    <property type="term" value="P:mismatch repair"/>
    <property type="evidence" value="ECO:0007669"/>
    <property type="project" value="TreeGrafter"/>
</dbReference>
<dbReference type="OrthoDB" id="188186at2759"/>
<sequence length="433" mass="47548">MPPGRAASEWPDRRPNTATRKPFKQEVVKRTPWSYYEDWDHMRPDMYTAVARSDYRRYAPQPQPSRPEFSVSAATDVGLGTVSQKIGLEELRAKPVPYSRSHGPDPERLRTTSSLAFSAPDVLRARLEPRAGVLVEMDLPPGYSRTSAGLLPGKTTRGARFAPESTTHRSDMRAHMPQPPRAVPSFTLSWGASGAHPGYSIQVPPNELGKTHFELGREPLDYATATRAAHTEQARGTGQQALKAFGVAAESGDRGTDYHILHGGAPFKPSRYYEPALPAQIRHSFRPVDVPTAPQRYNTITGELQRCHAHKGYCAPLFKRRTSAMGDTSARVTIAQLPQFVGKAVRVVGNVKAINGNTLTLSDELGAEVHIACKGLPRFREGVVEAIGVVQANGADVVLDEMTSTQFGAGFNLELYREAVAQLQRFPQLYPVC</sequence>
<comment type="caution">
    <text evidence="5">The sequence shown here is derived from an EMBL/GenBank/DDBJ whole genome shotgun (WGS) entry which is preliminary data.</text>
</comment>
<dbReference type="GO" id="GO:0006284">
    <property type="term" value="P:base-excision repair"/>
    <property type="evidence" value="ECO:0007669"/>
    <property type="project" value="TreeGrafter"/>
</dbReference>
<protein>
    <submittedName>
        <fullName evidence="5">Uncharacterized protein</fullName>
    </submittedName>
</protein>
<dbReference type="GO" id="GO:0003697">
    <property type="term" value="F:single-stranded DNA binding"/>
    <property type="evidence" value="ECO:0007669"/>
    <property type="project" value="TreeGrafter"/>
</dbReference>
<dbReference type="GO" id="GO:0000724">
    <property type="term" value="P:double-strand break repair via homologous recombination"/>
    <property type="evidence" value="ECO:0007669"/>
    <property type="project" value="TreeGrafter"/>
</dbReference>
<evidence type="ECO:0000256" key="4">
    <source>
        <dbReference type="SAM" id="MobiDB-lite"/>
    </source>
</evidence>
<dbReference type="GO" id="GO:0003684">
    <property type="term" value="F:damaged DNA binding"/>
    <property type="evidence" value="ECO:0007669"/>
    <property type="project" value="TreeGrafter"/>
</dbReference>
<dbReference type="PANTHER" id="PTHR15114:SF1">
    <property type="entry name" value="REPLICATION PROTEIN A 14 KDA SUBUNIT"/>
    <property type="match status" value="1"/>
</dbReference>
<dbReference type="InterPro" id="IPR013970">
    <property type="entry name" value="Rfa2"/>
</dbReference>
<accession>A0A8J6C9I3</accession>
<evidence type="ECO:0000313" key="5">
    <source>
        <dbReference type="EMBL" id="KAG8459458.1"/>
    </source>
</evidence>
<keyword evidence="6" id="KW-1185">Reference proteome</keyword>
<comment type="subcellular location">
    <subcellularLocation>
        <location evidence="1">Nucleus</location>
    </subcellularLocation>
</comment>
<feature type="region of interest" description="Disordered" evidence="4">
    <location>
        <begin position="1"/>
        <end position="24"/>
    </location>
</feature>
<evidence type="ECO:0000256" key="3">
    <source>
        <dbReference type="ARBA" id="ARBA00023242"/>
    </source>
</evidence>
<dbReference type="AlphaFoldDB" id="A0A8J6C9I3"/>
<comment type="similarity">
    <text evidence="2">Belongs to the replication factor A protein 3 family.</text>
</comment>
<evidence type="ECO:0000313" key="6">
    <source>
        <dbReference type="Proteomes" id="UP000751190"/>
    </source>
</evidence>
<dbReference type="EMBL" id="JAGTXO010000040">
    <property type="protein sequence ID" value="KAG8459458.1"/>
    <property type="molecule type" value="Genomic_DNA"/>
</dbReference>
<dbReference type="InterPro" id="IPR012340">
    <property type="entry name" value="NA-bd_OB-fold"/>
</dbReference>